<name>R7WEI3_AEGTA</name>
<reference evidence="1" key="1">
    <citation type="submission" date="2015-06" db="UniProtKB">
        <authorList>
            <consortium name="EnsemblPlants"/>
        </authorList>
    </citation>
    <scope>IDENTIFICATION</scope>
</reference>
<evidence type="ECO:0000313" key="1">
    <source>
        <dbReference type="EnsemblPlants" id="EMT17949"/>
    </source>
</evidence>
<organism evidence="1">
    <name type="scientific">Aegilops tauschii</name>
    <name type="common">Tausch's goatgrass</name>
    <name type="synonym">Aegilops squarrosa</name>
    <dbReference type="NCBI Taxonomy" id="37682"/>
    <lineage>
        <taxon>Eukaryota</taxon>
        <taxon>Viridiplantae</taxon>
        <taxon>Streptophyta</taxon>
        <taxon>Embryophyta</taxon>
        <taxon>Tracheophyta</taxon>
        <taxon>Spermatophyta</taxon>
        <taxon>Magnoliopsida</taxon>
        <taxon>Liliopsida</taxon>
        <taxon>Poales</taxon>
        <taxon>Poaceae</taxon>
        <taxon>BOP clade</taxon>
        <taxon>Pooideae</taxon>
        <taxon>Triticodae</taxon>
        <taxon>Triticeae</taxon>
        <taxon>Triticinae</taxon>
        <taxon>Aegilops</taxon>
    </lineage>
</organism>
<dbReference type="PANTHER" id="PTHR35828:SF20">
    <property type="entry name" value="F-BOX DOMAIN-CONTAINING PROTEIN"/>
    <property type="match status" value="1"/>
</dbReference>
<proteinExistence type="predicted"/>
<protein>
    <submittedName>
        <fullName evidence="1">Uncharacterized protein</fullName>
    </submittedName>
</protein>
<dbReference type="PANTHER" id="PTHR35828">
    <property type="entry name" value="OS08G0203800 PROTEIN-RELATED"/>
    <property type="match status" value="1"/>
</dbReference>
<dbReference type="AlphaFoldDB" id="R7WEI3"/>
<dbReference type="EnsemblPlants" id="EMT17949">
    <property type="protein sequence ID" value="EMT17949"/>
    <property type="gene ID" value="F775_14071"/>
</dbReference>
<sequence>MWPWAVYTLKCVASQPFIPTTLHSFQFTSKTSHRSYWPEDYCSSSISGSAILTDDEDYYSNNFKVLVITEAIIEKDGTWEWHQSLYSFSSAGSGWSTPKKSFDDLIVDSSVVHSNIVACWGKVHRLACHLSGTCNLYTFDSSNDETSLMKLSIPLDQLGMSYEKPPWLNLTIDGKLSLVSLHSTFLQLEIWTHQGEEDSGESAVNWLRTKVIQLKLMMSHIKKVSCMCVSDRTRTLLIMDQLEFLCIVNLETGAVDDIMTHFSA</sequence>
<accession>R7WEI3</accession>